<dbReference type="Gene3D" id="3.40.720.10">
    <property type="entry name" value="Alkaline Phosphatase, subunit A"/>
    <property type="match status" value="1"/>
</dbReference>
<comment type="caution">
    <text evidence="2">The sequence shown here is derived from an EMBL/GenBank/DDBJ whole genome shotgun (WGS) entry which is preliminary data.</text>
</comment>
<evidence type="ECO:0000313" key="2">
    <source>
        <dbReference type="EMBL" id="RJG23779.1"/>
    </source>
</evidence>
<evidence type="ECO:0000259" key="1">
    <source>
        <dbReference type="Pfam" id="PF00884"/>
    </source>
</evidence>
<dbReference type="InterPro" id="IPR017850">
    <property type="entry name" value="Alkaline_phosphatase_core_sf"/>
</dbReference>
<sequence length="300" mass="34115">MKKECIWDVMSCRIIRQPRGIVCARPNFLVFLVDEERYPPEYENADRQMMKVCEALTRSSFYDNTIVIFTSDHGELLGAHGNLHQKWYCAYEEVIHVPFVIHHRGLFPQPQHTDMLTSSADLLPTLLGLSNIDTEEIRGRLHGRFSEARPLVGRNLAPLITGQSRPSLPDEPIYFMTDDDVTRGQHQANPLGMPYPSVRQPNHVETVMATLDRNGSTELWKLSRYFDNTQFWNLPGQKDVISQPVGNPACGQPRWVTQVKTQPLPSPSPPYGDGGWGYFRARTGYFEISTNPSPNTSRTS</sequence>
<organism evidence="2 3">
    <name type="scientific">Paenibacillus thiaminolyticus</name>
    <name type="common">Bacillus thiaminolyticus</name>
    <dbReference type="NCBI Taxonomy" id="49283"/>
    <lineage>
        <taxon>Bacteria</taxon>
        <taxon>Bacillati</taxon>
        <taxon>Bacillota</taxon>
        <taxon>Bacilli</taxon>
        <taxon>Bacillales</taxon>
        <taxon>Paenibacillaceae</taxon>
        <taxon>Paenibacillus</taxon>
    </lineage>
</organism>
<gene>
    <name evidence="2" type="ORF">DQX05_12200</name>
</gene>
<feature type="domain" description="Sulfatase N-terminal" evidence="1">
    <location>
        <begin position="43"/>
        <end position="131"/>
    </location>
</feature>
<accession>A0A3A3GKD3</accession>
<dbReference type="SUPFAM" id="SSF53649">
    <property type="entry name" value="Alkaline phosphatase-like"/>
    <property type="match status" value="1"/>
</dbReference>
<dbReference type="InterPro" id="IPR000917">
    <property type="entry name" value="Sulfatase_N"/>
</dbReference>
<name>A0A3A3GKD3_PANTH</name>
<dbReference type="PANTHER" id="PTHR43751:SF3">
    <property type="entry name" value="SULFATASE N-TERMINAL DOMAIN-CONTAINING PROTEIN"/>
    <property type="match status" value="1"/>
</dbReference>
<dbReference type="EMBL" id="QYZD01000009">
    <property type="protein sequence ID" value="RJG23779.1"/>
    <property type="molecule type" value="Genomic_DNA"/>
</dbReference>
<dbReference type="RefSeq" id="WP_119793896.1">
    <property type="nucleotide sequence ID" value="NZ_QYZD01000009.1"/>
</dbReference>
<proteinExistence type="predicted"/>
<protein>
    <recommendedName>
        <fullName evidence="1">Sulfatase N-terminal domain-containing protein</fullName>
    </recommendedName>
</protein>
<evidence type="ECO:0000313" key="3">
    <source>
        <dbReference type="Proteomes" id="UP000266177"/>
    </source>
</evidence>
<dbReference type="AlphaFoldDB" id="A0A3A3GKD3"/>
<dbReference type="Pfam" id="PF00884">
    <property type="entry name" value="Sulfatase"/>
    <property type="match status" value="1"/>
</dbReference>
<dbReference type="OrthoDB" id="9762324at2"/>
<reference evidence="2 3" key="1">
    <citation type="submission" date="2018-09" db="EMBL/GenBank/DDBJ databases">
        <title>Paenibacillus SK2017-BO5.</title>
        <authorList>
            <person name="Piskunova J.V."/>
            <person name="Dubiley S.A."/>
            <person name="Severinov K.V."/>
        </authorList>
    </citation>
    <scope>NUCLEOTIDE SEQUENCE [LARGE SCALE GENOMIC DNA]</scope>
    <source>
        <strain evidence="2 3">BO5</strain>
    </source>
</reference>
<dbReference type="Proteomes" id="UP000266177">
    <property type="component" value="Unassembled WGS sequence"/>
</dbReference>
<dbReference type="PANTHER" id="PTHR43751">
    <property type="entry name" value="SULFATASE"/>
    <property type="match status" value="1"/>
</dbReference>
<dbReference type="InterPro" id="IPR052701">
    <property type="entry name" value="GAG_Ulvan_Degrading_Sulfatases"/>
</dbReference>